<evidence type="ECO:0000313" key="9">
    <source>
        <dbReference type="Proteomes" id="UP000324705"/>
    </source>
</evidence>
<evidence type="ECO:0000256" key="5">
    <source>
        <dbReference type="ARBA" id="ARBA00022801"/>
    </source>
</evidence>
<dbReference type="Pfam" id="PF17917">
    <property type="entry name" value="RT_RNaseH"/>
    <property type="match status" value="1"/>
</dbReference>
<name>A0A9R0ZIC0_TRITD</name>
<keyword evidence="6" id="KW-0695">RNA-directed DNA polymerase</keyword>
<evidence type="ECO:0000256" key="4">
    <source>
        <dbReference type="ARBA" id="ARBA00022759"/>
    </source>
</evidence>
<protein>
    <recommendedName>
        <fullName evidence="7">Reverse transcriptase RNase H-like domain-containing protein</fullName>
    </recommendedName>
</protein>
<organism evidence="8 9">
    <name type="scientific">Triticum turgidum subsp. durum</name>
    <name type="common">Durum wheat</name>
    <name type="synonym">Triticum durum</name>
    <dbReference type="NCBI Taxonomy" id="4567"/>
    <lineage>
        <taxon>Eukaryota</taxon>
        <taxon>Viridiplantae</taxon>
        <taxon>Streptophyta</taxon>
        <taxon>Embryophyta</taxon>
        <taxon>Tracheophyta</taxon>
        <taxon>Spermatophyta</taxon>
        <taxon>Magnoliopsida</taxon>
        <taxon>Liliopsida</taxon>
        <taxon>Poales</taxon>
        <taxon>Poaceae</taxon>
        <taxon>BOP clade</taxon>
        <taxon>Pooideae</taxon>
        <taxon>Triticodae</taxon>
        <taxon>Triticeae</taxon>
        <taxon>Triticinae</taxon>
        <taxon>Triticum</taxon>
    </lineage>
</organism>
<reference evidence="8 9" key="1">
    <citation type="submission" date="2017-09" db="EMBL/GenBank/DDBJ databases">
        <authorList>
            <consortium name="International Durum Wheat Genome Sequencing Consortium (IDWGSC)"/>
            <person name="Milanesi L."/>
        </authorList>
    </citation>
    <scope>NUCLEOTIDE SEQUENCE [LARGE SCALE GENOMIC DNA]</scope>
    <source>
        <strain evidence="9">cv. Svevo</strain>
    </source>
</reference>
<keyword evidence="1" id="KW-0808">Transferase</keyword>
<evidence type="ECO:0000259" key="7">
    <source>
        <dbReference type="Pfam" id="PF17917"/>
    </source>
</evidence>
<proteinExistence type="predicted"/>
<dbReference type="GO" id="GO:0003964">
    <property type="term" value="F:RNA-directed DNA polymerase activity"/>
    <property type="evidence" value="ECO:0007669"/>
    <property type="project" value="UniProtKB-KW"/>
</dbReference>
<feature type="domain" description="Reverse transcriptase RNase H-like" evidence="7">
    <location>
        <begin position="1"/>
        <end position="48"/>
    </location>
</feature>
<keyword evidence="4" id="KW-0255">Endonuclease</keyword>
<accession>A0A9R0ZIC0</accession>
<sequence>MSNSLCPRYRGLSTYEKEYLAIVVVVEQWRPYLQHAEFVIHTDQKSLAPGRAAAVHTLAAKIFHKTSGPPISHPLQERHS</sequence>
<dbReference type="Gramene" id="TRITD7Av1G196420.1">
    <property type="protein sequence ID" value="TRITD7Av1G196420.1"/>
    <property type="gene ID" value="TRITD7Av1G196420"/>
</dbReference>
<evidence type="ECO:0000256" key="2">
    <source>
        <dbReference type="ARBA" id="ARBA00022695"/>
    </source>
</evidence>
<dbReference type="GO" id="GO:0004519">
    <property type="term" value="F:endonuclease activity"/>
    <property type="evidence" value="ECO:0007669"/>
    <property type="project" value="UniProtKB-KW"/>
</dbReference>
<evidence type="ECO:0000256" key="1">
    <source>
        <dbReference type="ARBA" id="ARBA00022679"/>
    </source>
</evidence>
<keyword evidence="9" id="KW-1185">Reference proteome</keyword>
<keyword evidence="2" id="KW-0548">Nucleotidyltransferase</keyword>
<dbReference type="SUPFAM" id="SSF56672">
    <property type="entry name" value="DNA/RNA polymerases"/>
    <property type="match status" value="1"/>
</dbReference>
<dbReference type="Proteomes" id="UP000324705">
    <property type="component" value="Chromosome 7A"/>
</dbReference>
<evidence type="ECO:0000256" key="3">
    <source>
        <dbReference type="ARBA" id="ARBA00022722"/>
    </source>
</evidence>
<dbReference type="InterPro" id="IPR041373">
    <property type="entry name" value="RT_RNaseH"/>
</dbReference>
<evidence type="ECO:0000256" key="6">
    <source>
        <dbReference type="ARBA" id="ARBA00022918"/>
    </source>
</evidence>
<dbReference type="EMBL" id="LT934123">
    <property type="protein sequence ID" value="VAI77633.1"/>
    <property type="molecule type" value="Genomic_DNA"/>
</dbReference>
<keyword evidence="3" id="KW-0540">Nuclease</keyword>
<evidence type="ECO:0000313" key="8">
    <source>
        <dbReference type="EMBL" id="VAI77633.1"/>
    </source>
</evidence>
<dbReference type="AlphaFoldDB" id="A0A9R0ZIC0"/>
<keyword evidence="5" id="KW-0378">Hydrolase</keyword>
<dbReference type="InterPro" id="IPR043502">
    <property type="entry name" value="DNA/RNA_pol_sf"/>
</dbReference>
<dbReference type="GO" id="GO:0016787">
    <property type="term" value="F:hydrolase activity"/>
    <property type="evidence" value="ECO:0007669"/>
    <property type="project" value="UniProtKB-KW"/>
</dbReference>
<gene>
    <name evidence="8" type="ORF">TRITD_7Av1G196420</name>
</gene>